<dbReference type="Pfam" id="PF13377">
    <property type="entry name" value="Peripla_BP_3"/>
    <property type="match status" value="1"/>
</dbReference>
<gene>
    <name evidence="5" type="ORF">ACFLIM_14665</name>
</gene>
<keyword evidence="2 5" id="KW-0238">DNA-binding</keyword>
<sequence length="263" mass="27733">MGMMVAAMEREARTAGAFVTVSSTMGVPDRQLDTVRLLRALRPRALVLTSSRFMVNALEGRLGKELLSYEREGGRAVIVGEAETPFDSIGFDNYGAGRLAGAFAAETGYRRVAIFGGAGELRNMSDRTAGFVDGLQAGGVDGRDIRTVYCEVSRAGGFEAARRLAAEGMDGREAVLAVNDIIAIGALSGFRAAGISVPGDVSVTGVDDIPLAGDVTPRLTTVALPLAHAGAEAIRFALEKAGTARWLCLEGRLIVRESTRARR</sequence>
<comment type="caution">
    <text evidence="5">The sequence shown here is derived from an EMBL/GenBank/DDBJ whole genome shotgun (WGS) entry which is preliminary data.</text>
</comment>
<dbReference type="GO" id="GO:0003677">
    <property type="term" value="F:DNA binding"/>
    <property type="evidence" value="ECO:0007669"/>
    <property type="project" value="UniProtKB-KW"/>
</dbReference>
<dbReference type="Gene3D" id="3.40.50.2300">
    <property type="match status" value="2"/>
</dbReference>
<evidence type="ECO:0000256" key="1">
    <source>
        <dbReference type="ARBA" id="ARBA00023015"/>
    </source>
</evidence>
<evidence type="ECO:0000256" key="3">
    <source>
        <dbReference type="ARBA" id="ARBA00023163"/>
    </source>
</evidence>
<protein>
    <submittedName>
        <fullName evidence="5">LacI family DNA-binding transcriptional regulator</fullName>
    </submittedName>
</protein>
<keyword evidence="6" id="KW-1185">Reference proteome</keyword>
<dbReference type="SUPFAM" id="SSF53822">
    <property type="entry name" value="Periplasmic binding protein-like I"/>
    <property type="match status" value="1"/>
</dbReference>
<dbReference type="InterPro" id="IPR028082">
    <property type="entry name" value="Peripla_BP_I"/>
</dbReference>
<feature type="domain" description="Transcriptional regulator LacI/GalR-like sensor" evidence="4">
    <location>
        <begin position="105"/>
        <end position="259"/>
    </location>
</feature>
<evidence type="ECO:0000259" key="4">
    <source>
        <dbReference type="Pfam" id="PF13377"/>
    </source>
</evidence>
<accession>A0ABW7AAR5</accession>
<name>A0ABW7AAR5_9ACTN</name>
<dbReference type="InterPro" id="IPR046335">
    <property type="entry name" value="LacI/GalR-like_sensor"/>
</dbReference>
<keyword evidence="1" id="KW-0805">Transcription regulation</keyword>
<evidence type="ECO:0000313" key="5">
    <source>
        <dbReference type="EMBL" id="MFG1704431.1"/>
    </source>
</evidence>
<organism evidence="5 6">
    <name type="scientific">Nonomuraea marmarensis</name>
    <dbReference type="NCBI Taxonomy" id="3351344"/>
    <lineage>
        <taxon>Bacteria</taxon>
        <taxon>Bacillati</taxon>
        <taxon>Actinomycetota</taxon>
        <taxon>Actinomycetes</taxon>
        <taxon>Streptosporangiales</taxon>
        <taxon>Streptosporangiaceae</taxon>
        <taxon>Nonomuraea</taxon>
    </lineage>
</organism>
<dbReference type="PANTHER" id="PTHR30146">
    <property type="entry name" value="LACI-RELATED TRANSCRIPTIONAL REPRESSOR"/>
    <property type="match status" value="1"/>
</dbReference>
<dbReference type="EMBL" id="JBICRM010000007">
    <property type="protein sequence ID" value="MFG1704431.1"/>
    <property type="molecule type" value="Genomic_DNA"/>
</dbReference>
<proteinExistence type="predicted"/>
<dbReference type="Proteomes" id="UP001603978">
    <property type="component" value="Unassembled WGS sequence"/>
</dbReference>
<dbReference type="CDD" id="cd06267">
    <property type="entry name" value="PBP1_LacI_sugar_binding-like"/>
    <property type="match status" value="1"/>
</dbReference>
<dbReference type="RefSeq" id="WP_393165519.1">
    <property type="nucleotide sequence ID" value="NZ_JBICRM010000007.1"/>
</dbReference>
<keyword evidence="3" id="KW-0804">Transcription</keyword>
<evidence type="ECO:0000313" key="6">
    <source>
        <dbReference type="Proteomes" id="UP001603978"/>
    </source>
</evidence>
<dbReference type="PANTHER" id="PTHR30146:SF153">
    <property type="entry name" value="LACTOSE OPERON REPRESSOR"/>
    <property type="match status" value="1"/>
</dbReference>
<reference evidence="5 6" key="1">
    <citation type="submission" date="2024-10" db="EMBL/GenBank/DDBJ databases">
        <authorList>
            <person name="Topkara A.R."/>
            <person name="Saygin H."/>
        </authorList>
    </citation>
    <scope>NUCLEOTIDE SEQUENCE [LARGE SCALE GENOMIC DNA]</scope>
    <source>
        <strain evidence="5 6">M3C6</strain>
    </source>
</reference>
<evidence type="ECO:0000256" key="2">
    <source>
        <dbReference type="ARBA" id="ARBA00023125"/>
    </source>
</evidence>